<dbReference type="Proteomes" id="UP000224915">
    <property type="component" value="Unassembled WGS sequence"/>
</dbReference>
<sequence length="235" mass="24094">MTATLSAAAATSRARTRAARSAIGMSLWASLIVWPILLVLMLVPLTVVSADTSFTVPMATGAPQVLLFIMGILVGATYLTVSITAGVTRRALIEGWGVAALVLAVVTAVVQVGVEVLVDWQWSTRTAVEFVAFSPASGVALLLVNVIAFLTGLAVHASYRAFVGGLGTLGGWLGTLALIPLMAPLTVAVVATRLGVDAAGGRPGVGIGLGWLWAVLAAVAAAGMVWALLRRIAIR</sequence>
<feature type="transmembrane region" description="Helical" evidence="1">
    <location>
        <begin position="211"/>
        <end position="229"/>
    </location>
</feature>
<comment type="caution">
    <text evidence="2">The sequence shown here is derived from an EMBL/GenBank/DDBJ whole genome shotgun (WGS) entry which is preliminary data.</text>
</comment>
<dbReference type="EMBL" id="PDJD01000001">
    <property type="protein sequence ID" value="PFG19221.1"/>
    <property type="molecule type" value="Genomic_DNA"/>
</dbReference>
<keyword evidence="1" id="KW-1133">Transmembrane helix</keyword>
<protein>
    <submittedName>
        <fullName evidence="2">Uncharacterized protein</fullName>
    </submittedName>
</protein>
<evidence type="ECO:0000313" key="2">
    <source>
        <dbReference type="EMBL" id="PFG19221.1"/>
    </source>
</evidence>
<feature type="transmembrane region" description="Helical" evidence="1">
    <location>
        <begin position="169"/>
        <end position="191"/>
    </location>
</feature>
<dbReference type="AlphaFoldDB" id="A0A2A9CYK7"/>
<evidence type="ECO:0000313" key="3">
    <source>
        <dbReference type="Proteomes" id="UP000224915"/>
    </source>
</evidence>
<keyword evidence="1" id="KW-0472">Membrane</keyword>
<feature type="transmembrane region" description="Helical" evidence="1">
    <location>
        <begin position="138"/>
        <end position="157"/>
    </location>
</feature>
<gene>
    <name evidence="2" type="ORF">ATL40_0778</name>
</gene>
<feature type="transmembrane region" description="Helical" evidence="1">
    <location>
        <begin position="98"/>
        <end position="118"/>
    </location>
</feature>
<evidence type="ECO:0000256" key="1">
    <source>
        <dbReference type="SAM" id="Phobius"/>
    </source>
</evidence>
<feature type="transmembrane region" description="Helical" evidence="1">
    <location>
        <begin position="22"/>
        <end position="45"/>
    </location>
</feature>
<keyword evidence="3" id="KW-1185">Reference proteome</keyword>
<feature type="transmembrane region" description="Helical" evidence="1">
    <location>
        <begin position="65"/>
        <end position="86"/>
    </location>
</feature>
<organism evidence="2 3">
    <name type="scientific">Serinibacter salmoneus</name>
    <dbReference type="NCBI Taxonomy" id="556530"/>
    <lineage>
        <taxon>Bacteria</taxon>
        <taxon>Bacillati</taxon>
        <taxon>Actinomycetota</taxon>
        <taxon>Actinomycetes</taxon>
        <taxon>Micrococcales</taxon>
        <taxon>Beutenbergiaceae</taxon>
        <taxon>Serinibacter</taxon>
    </lineage>
</organism>
<name>A0A2A9CYK7_9MICO</name>
<dbReference type="OrthoDB" id="10021383at2"/>
<keyword evidence="1" id="KW-0812">Transmembrane</keyword>
<reference evidence="2 3" key="1">
    <citation type="submission" date="2017-10" db="EMBL/GenBank/DDBJ databases">
        <title>Sequencing the genomes of 1000 actinobacteria strains.</title>
        <authorList>
            <person name="Klenk H.-P."/>
        </authorList>
    </citation>
    <scope>NUCLEOTIDE SEQUENCE [LARGE SCALE GENOMIC DNA]</scope>
    <source>
        <strain evidence="2 3">DSM 21801</strain>
    </source>
</reference>
<accession>A0A2A9CYK7</accession>
<dbReference type="RefSeq" id="WP_098468373.1">
    <property type="nucleotide sequence ID" value="NZ_PDJD01000001.1"/>
</dbReference>
<proteinExistence type="predicted"/>